<keyword evidence="5" id="KW-1185">Reference proteome</keyword>
<organism evidence="4 5">
    <name type="scientific">Seriola lalandi dorsalis</name>
    <dbReference type="NCBI Taxonomy" id="1841481"/>
    <lineage>
        <taxon>Eukaryota</taxon>
        <taxon>Metazoa</taxon>
        <taxon>Chordata</taxon>
        <taxon>Craniata</taxon>
        <taxon>Vertebrata</taxon>
        <taxon>Euteleostomi</taxon>
        <taxon>Actinopterygii</taxon>
        <taxon>Neopterygii</taxon>
        <taxon>Teleostei</taxon>
        <taxon>Neoteleostei</taxon>
        <taxon>Acanthomorphata</taxon>
        <taxon>Carangaria</taxon>
        <taxon>Carangiformes</taxon>
        <taxon>Carangidae</taxon>
        <taxon>Seriola</taxon>
    </lineage>
</organism>
<dbReference type="SUPFAM" id="SSF55144">
    <property type="entry name" value="LigT-like"/>
    <property type="match status" value="1"/>
</dbReference>
<name>A0A3B4YLF1_SERLL</name>
<evidence type="ECO:0000256" key="1">
    <source>
        <dbReference type="PROSITE-ProRule" id="PRU00723"/>
    </source>
</evidence>
<dbReference type="Pfam" id="PF04457">
    <property type="entry name" value="MJ1316"/>
    <property type="match status" value="1"/>
</dbReference>
<feature type="compositionally biased region" description="Acidic residues" evidence="2">
    <location>
        <begin position="228"/>
        <end position="242"/>
    </location>
</feature>
<dbReference type="InterPro" id="IPR040459">
    <property type="entry name" value="MJ1316"/>
</dbReference>
<dbReference type="Gene3D" id="4.10.1000.10">
    <property type="entry name" value="Zinc finger, CCCH-type"/>
    <property type="match status" value="1"/>
</dbReference>
<evidence type="ECO:0000259" key="3">
    <source>
        <dbReference type="PROSITE" id="PS50103"/>
    </source>
</evidence>
<keyword evidence="1" id="KW-0479">Metal-binding</keyword>
<dbReference type="Proteomes" id="UP000261360">
    <property type="component" value="Unplaced"/>
</dbReference>
<evidence type="ECO:0000256" key="2">
    <source>
        <dbReference type="SAM" id="MobiDB-lite"/>
    </source>
</evidence>
<dbReference type="Pfam" id="PF10469">
    <property type="entry name" value="AKAP7_NLS"/>
    <property type="match status" value="1"/>
</dbReference>
<feature type="domain" description="C3H1-type" evidence="3">
    <location>
        <begin position="54"/>
        <end position="81"/>
    </location>
</feature>
<dbReference type="SMART" id="SM00356">
    <property type="entry name" value="ZnF_C3H1"/>
    <property type="match status" value="1"/>
</dbReference>
<feature type="region of interest" description="Disordered" evidence="2">
    <location>
        <begin position="215"/>
        <end position="305"/>
    </location>
</feature>
<dbReference type="Ensembl" id="ENSSLDT00000029820.1">
    <property type="protein sequence ID" value="ENSSLDP00000028973.1"/>
    <property type="gene ID" value="ENSSLDG00000022376.1"/>
</dbReference>
<dbReference type="GeneTree" id="ENSGT00390000010577"/>
<dbReference type="Gene3D" id="3.90.1140.10">
    <property type="entry name" value="Cyclic phosphodiesterase"/>
    <property type="match status" value="1"/>
</dbReference>
<feature type="zinc finger region" description="C3H1-type" evidence="1">
    <location>
        <begin position="54"/>
        <end position="81"/>
    </location>
</feature>
<dbReference type="GO" id="GO:0008270">
    <property type="term" value="F:zinc ion binding"/>
    <property type="evidence" value="ECO:0007669"/>
    <property type="project" value="UniProtKB-KW"/>
</dbReference>
<sequence>MVDLSMASDGPGVTTESPEDQGDDGHLTEAGVSTDPNSGEDTLKATAESAERDEDGVKVCQFFLMGKCHFGLRCRLSHSDPSLDDSGALSPDPDDTPDGEKMEKHKKKTGKVKKAKKPEYQEGQEVNKKPRMRTADDVISRILWDTSVNASEFVVGYVDRFLGVLERPFCDFNWDTNPCDCDYTSELALPRHRIQYFTYRGHRVWDRHSRTDRVFGSTGQSLAPPFGGDEEVKEMNTEDQEQQQDGIKTTEVTEVSGQEESETEECAQTGNTHLEEKEQNEMNIHTPDSTQPPPTCRGNASQEQQSRGACVVEEAANRVKASTEQLSSLQKEGVTIKEERERGALVGLQESLEGNEDTLSYLEALDISQNPPAPLEQREEKCGGRPPKKRPTHFITFRANTPGILTSFQQLQEEVLSLLPSSAPHWHTASNLHVTLCLLVLHSPAEVAAAGEILRRFAHFDRNPPVAVTFPVKLKHFNGKVLYLSPQPQLPLQQLNSGLQEAYRKEGLLHRDSYNPRYHLTLAKIHTYTLHRLHESVSMLSGSPLFAPWLALSPCLPSPTPFQ</sequence>
<evidence type="ECO:0000313" key="4">
    <source>
        <dbReference type="Ensembl" id="ENSSLDP00000028973.1"/>
    </source>
</evidence>
<reference evidence="4" key="2">
    <citation type="submission" date="2025-09" db="UniProtKB">
        <authorList>
            <consortium name="Ensembl"/>
        </authorList>
    </citation>
    <scope>IDENTIFICATION</scope>
</reference>
<feature type="compositionally biased region" description="Basic residues" evidence="2">
    <location>
        <begin position="104"/>
        <end position="116"/>
    </location>
</feature>
<feature type="region of interest" description="Disordered" evidence="2">
    <location>
        <begin position="372"/>
        <end position="391"/>
    </location>
</feature>
<dbReference type="STRING" id="1841481.ENSSLDP00000028973"/>
<keyword evidence="1" id="KW-0862">Zinc</keyword>
<evidence type="ECO:0000313" key="5">
    <source>
        <dbReference type="Proteomes" id="UP000261360"/>
    </source>
</evidence>
<dbReference type="AlphaFoldDB" id="A0A3B4YLF1"/>
<feature type="region of interest" description="Disordered" evidence="2">
    <location>
        <begin position="1"/>
        <end position="51"/>
    </location>
</feature>
<keyword evidence="1" id="KW-0863">Zinc-finger</keyword>
<accession>A0A3B4YLF1</accession>
<reference evidence="4" key="1">
    <citation type="submission" date="2025-08" db="UniProtKB">
        <authorList>
            <consortium name="Ensembl"/>
        </authorList>
    </citation>
    <scope>IDENTIFICATION</scope>
</reference>
<dbReference type="PANTHER" id="PTHR46729:SF1">
    <property type="entry name" value="LEUKOCYTE RECEPTOR CLUSTER MEMBER 9"/>
    <property type="match status" value="1"/>
</dbReference>
<feature type="region of interest" description="Disordered" evidence="2">
    <location>
        <begin position="81"/>
        <end position="131"/>
    </location>
</feature>
<dbReference type="InterPro" id="IPR042653">
    <property type="entry name" value="Leng9"/>
</dbReference>
<feature type="compositionally biased region" description="Basic and acidic residues" evidence="2">
    <location>
        <begin position="117"/>
        <end position="131"/>
    </location>
</feature>
<protein>
    <submittedName>
        <fullName evidence="4">Leukocyte receptor cluster member 9</fullName>
    </submittedName>
</protein>
<dbReference type="PANTHER" id="PTHR46729">
    <property type="entry name" value="LEUKOCYTE RECEPTOR CLUSTER MEMBER 9"/>
    <property type="match status" value="1"/>
</dbReference>
<proteinExistence type="predicted"/>
<dbReference type="InterPro" id="IPR019510">
    <property type="entry name" value="AKAP7-like_phosphoesterase"/>
</dbReference>
<dbReference type="InterPro" id="IPR000571">
    <property type="entry name" value="Znf_CCCH"/>
</dbReference>
<dbReference type="InterPro" id="IPR009097">
    <property type="entry name" value="Cyclic_Pdiesterase"/>
</dbReference>
<dbReference type="PROSITE" id="PS50103">
    <property type="entry name" value="ZF_C3H1"/>
    <property type="match status" value="1"/>
</dbReference>